<dbReference type="InterPro" id="IPR001789">
    <property type="entry name" value="Sig_transdc_resp-reg_receiver"/>
</dbReference>
<comment type="caution">
    <text evidence="8">The sequence shown here is derived from an EMBL/GenBank/DDBJ whole genome shotgun (WGS) entry which is preliminary data.</text>
</comment>
<feature type="domain" description="Histidine kinase" evidence="6">
    <location>
        <begin position="54"/>
        <end position="277"/>
    </location>
</feature>
<dbReference type="Gene3D" id="3.40.50.2300">
    <property type="match status" value="1"/>
</dbReference>
<dbReference type="InterPro" id="IPR036097">
    <property type="entry name" value="HisK_dim/P_sf"/>
</dbReference>
<feature type="domain" description="Response regulatory" evidence="7">
    <location>
        <begin position="300"/>
        <end position="418"/>
    </location>
</feature>
<evidence type="ECO:0000256" key="4">
    <source>
        <dbReference type="ARBA" id="ARBA00023012"/>
    </source>
</evidence>
<keyword evidence="3 5" id="KW-0597">Phosphoprotein</keyword>
<proteinExistence type="predicted"/>
<dbReference type="Gene3D" id="1.10.287.130">
    <property type="match status" value="1"/>
</dbReference>
<dbReference type="Gene3D" id="3.30.565.10">
    <property type="entry name" value="Histidine kinase-like ATPase, C-terminal domain"/>
    <property type="match status" value="1"/>
</dbReference>
<dbReference type="EC" id="2.7.13.3" evidence="2"/>
<comment type="catalytic activity">
    <reaction evidence="1">
        <text>ATP + protein L-histidine = ADP + protein N-phospho-L-histidine.</text>
        <dbReference type="EC" id="2.7.13.3"/>
    </reaction>
</comment>
<dbReference type="Proteomes" id="UP001501496">
    <property type="component" value="Unassembled WGS sequence"/>
</dbReference>
<dbReference type="SMART" id="SM00387">
    <property type="entry name" value="HATPase_c"/>
    <property type="match status" value="1"/>
</dbReference>
<dbReference type="InterPro" id="IPR005467">
    <property type="entry name" value="His_kinase_dom"/>
</dbReference>
<dbReference type="PRINTS" id="PR00344">
    <property type="entry name" value="BCTRLSENSOR"/>
</dbReference>
<dbReference type="InterPro" id="IPR004358">
    <property type="entry name" value="Sig_transdc_His_kin-like_C"/>
</dbReference>
<dbReference type="CDD" id="cd17546">
    <property type="entry name" value="REC_hyHK_CKI1_RcsC-like"/>
    <property type="match status" value="1"/>
</dbReference>
<dbReference type="PANTHER" id="PTHR45339:SF1">
    <property type="entry name" value="HYBRID SIGNAL TRANSDUCTION HISTIDINE KINASE J"/>
    <property type="match status" value="1"/>
</dbReference>
<protein>
    <recommendedName>
        <fullName evidence="2">histidine kinase</fullName>
        <ecNumber evidence="2">2.7.13.3</ecNumber>
    </recommendedName>
</protein>
<name>A0ABP8BZI3_9FLAO</name>
<dbReference type="SUPFAM" id="SSF52172">
    <property type="entry name" value="CheY-like"/>
    <property type="match status" value="1"/>
</dbReference>
<gene>
    <name evidence="8" type="ORF">GCM10022291_02640</name>
</gene>
<keyword evidence="4" id="KW-0902">Two-component regulatory system</keyword>
<evidence type="ECO:0000256" key="3">
    <source>
        <dbReference type="ARBA" id="ARBA00022553"/>
    </source>
</evidence>
<evidence type="ECO:0000313" key="8">
    <source>
        <dbReference type="EMBL" id="GAA4231057.1"/>
    </source>
</evidence>
<dbReference type="InterPro" id="IPR036890">
    <property type="entry name" value="HATPase_C_sf"/>
</dbReference>
<organism evidence="8 9">
    <name type="scientific">Postechiella marina</name>
    <dbReference type="NCBI Taxonomy" id="943941"/>
    <lineage>
        <taxon>Bacteria</taxon>
        <taxon>Pseudomonadati</taxon>
        <taxon>Bacteroidota</taxon>
        <taxon>Flavobacteriia</taxon>
        <taxon>Flavobacteriales</taxon>
        <taxon>Flavobacteriaceae</taxon>
        <taxon>Postechiella</taxon>
    </lineage>
</organism>
<evidence type="ECO:0000259" key="6">
    <source>
        <dbReference type="PROSITE" id="PS50109"/>
    </source>
</evidence>
<dbReference type="InterPro" id="IPR011006">
    <property type="entry name" value="CheY-like_superfamily"/>
</dbReference>
<dbReference type="SUPFAM" id="SSF55874">
    <property type="entry name" value="ATPase domain of HSP90 chaperone/DNA topoisomerase II/histidine kinase"/>
    <property type="match status" value="1"/>
</dbReference>
<evidence type="ECO:0000259" key="7">
    <source>
        <dbReference type="PROSITE" id="PS50110"/>
    </source>
</evidence>
<reference evidence="9" key="1">
    <citation type="journal article" date="2019" name="Int. J. Syst. Evol. Microbiol.">
        <title>The Global Catalogue of Microorganisms (GCM) 10K type strain sequencing project: providing services to taxonomists for standard genome sequencing and annotation.</title>
        <authorList>
            <consortium name="The Broad Institute Genomics Platform"/>
            <consortium name="The Broad Institute Genome Sequencing Center for Infectious Disease"/>
            <person name="Wu L."/>
            <person name="Ma J."/>
        </authorList>
    </citation>
    <scope>NUCLEOTIDE SEQUENCE [LARGE SCALE GENOMIC DNA]</scope>
    <source>
        <strain evidence="9">JCM 17630</strain>
    </source>
</reference>
<dbReference type="SMART" id="SM00448">
    <property type="entry name" value="REC"/>
    <property type="match status" value="1"/>
</dbReference>
<evidence type="ECO:0000256" key="1">
    <source>
        <dbReference type="ARBA" id="ARBA00000085"/>
    </source>
</evidence>
<dbReference type="PANTHER" id="PTHR45339">
    <property type="entry name" value="HYBRID SIGNAL TRANSDUCTION HISTIDINE KINASE J"/>
    <property type="match status" value="1"/>
</dbReference>
<evidence type="ECO:0000256" key="5">
    <source>
        <dbReference type="PROSITE-ProRule" id="PRU00169"/>
    </source>
</evidence>
<dbReference type="Pfam" id="PF00512">
    <property type="entry name" value="HisKA"/>
    <property type="match status" value="1"/>
</dbReference>
<dbReference type="CDD" id="cd00082">
    <property type="entry name" value="HisKA"/>
    <property type="match status" value="1"/>
</dbReference>
<dbReference type="InterPro" id="IPR003594">
    <property type="entry name" value="HATPase_dom"/>
</dbReference>
<dbReference type="Pfam" id="PF00072">
    <property type="entry name" value="Response_reg"/>
    <property type="match status" value="1"/>
</dbReference>
<sequence length="424" mass="48471">MVIIALSVTLILFFKQQADGKEDTSYLYDEIEYLKQGISRAENNSKNKTVYLSNMSHEIRIPLSTVLGMLNMLKQSDLDDDQRAQVEIADYSSEHLLQLVNMVLDNSKGIDDKIRIENETMDLKSDLSKLLKIFEYQAWDKGLEFESKFLIDEKHNFLLLGDIKRIQQVLINLINNAIKFTINGKITITIDHTVTDDDNQIVTFYIKDTGVGMSAYEVKHIFVPPEDRDSVAMRHYRGSGVGLSITNNLVDLMGGKLKVESKENEGSTFYFSLQLQKTLNIKKDKKETDSLLNQFDYKFSVLVAEDNKMNQKVIKFLLEQHGVECTFVTNGLDAVNLYKVLDFDMIFMDIYMPEMDGYEATERIKSSSKYKAHNVPIIAVSASAFEKDIERAKASGVDYFLSKPIEKDKLKDLLSKYTPKIKTS</sequence>
<dbReference type="EMBL" id="BAABCA010000001">
    <property type="protein sequence ID" value="GAA4231057.1"/>
    <property type="molecule type" value="Genomic_DNA"/>
</dbReference>
<keyword evidence="9" id="KW-1185">Reference proteome</keyword>
<feature type="modified residue" description="4-aspartylphosphate" evidence="5">
    <location>
        <position position="349"/>
    </location>
</feature>
<dbReference type="Pfam" id="PF02518">
    <property type="entry name" value="HATPase_c"/>
    <property type="match status" value="1"/>
</dbReference>
<dbReference type="SUPFAM" id="SSF47384">
    <property type="entry name" value="Homodimeric domain of signal transducing histidine kinase"/>
    <property type="match status" value="1"/>
</dbReference>
<dbReference type="InterPro" id="IPR003661">
    <property type="entry name" value="HisK_dim/P_dom"/>
</dbReference>
<evidence type="ECO:0000256" key="2">
    <source>
        <dbReference type="ARBA" id="ARBA00012438"/>
    </source>
</evidence>
<accession>A0ABP8BZI3</accession>
<dbReference type="SMART" id="SM00388">
    <property type="entry name" value="HisKA"/>
    <property type="match status" value="1"/>
</dbReference>
<dbReference type="PROSITE" id="PS50109">
    <property type="entry name" value="HIS_KIN"/>
    <property type="match status" value="1"/>
</dbReference>
<evidence type="ECO:0000313" key="9">
    <source>
        <dbReference type="Proteomes" id="UP001501496"/>
    </source>
</evidence>
<dbReference type="PROSITE" id="PS50110">
    <property type="entry name" value="RESPONSE_REGULATORY"/>
    <property type="match status" value="1"/>
</dbReference>